<keyword evidence="3 8" id="KW-0812">Transmembrane</keyword>
<dbReference type="PANTHER" id="PTHR35529">
    <property type="entry name" value="MANGANESE EFFLUX PUMP MNTP-RELATED"/>
    <property type="match status" value="1"/>
</dbReference>
<feature type="transmembrane region" description="Helical" evidence="8">
    <location>
        <begin position="129"/>
        <end position="148"/>
    </location>
</feature>
<evidence type="ECO:0000256" key="8">
    <source>
        <dbReference type="HAMAP-Rule" id="MF_01521"/>
    </source>
</evidence>
<comment type="similarity">
    <text evidence="8">Belongs to the MntP (TC 9.B.29) family.</text>
</comment>
<dbReference type="HAMAP" id="MF_01521">
    <property type="entry name" value="MntP_pump"/>
    <property type="match status" value="1"/>
</dbReference>
<feature type="transmembrane region" description="Helical" evidence="8">
    <location>
        <begin position="160"/>
        <end position="179"/>
    </location>
</feature>
<dbReference type="InterPro" id="IPR003810">
    <property type="entry name" value="Mntp/YtaF"/>
</dbReference>
<gene>
    <name evidence="8" type="primary">mntP</name>
    <name evidence="9" type="ORF">DPCES_1247</name>
</gene>
<evidence type="ECO:0000313" key="9">
    <source>
        <dbReference type="EMBL" id="CDX01134.1"/>
    </source>
</evidence>
<reference evidence="9" key="1">
    <citation type="submission" date="2014-07" db="EMBL/GenBank/DDBJ databases">
        <authorList>
            <person name="Hornung V.Bastian."/>
        </authorList>
    </citation>
    <scope>NUCLEOTIDE SEQUENCE</scope>
    <source>
        <strain evidence="9">PCE-S</strain>
    </source>
</reference>
<keyword evidence="1 8" id="KW-0813">Transport</keyword>
<name>A0A098AWX0_DESHA</name>
<proteinExistence type="inferred from homology"/>
<organism evidence="9">
    <name type="scientific">Desulfitobacterium hafniense</name>
    <name type="common">Desulfitobacterium frappieri</name>
    <dbReference type="NCBI Taxonomy" id="49338"/>
    <lineage>
        <taxon>Bacteria</taxon>
        <taxon>Bacillati</taxon>
        <taxon>Bacillota</taxon>
        <taxon>Clostridia</taxon>
        <taxon>Eubacteriales</taxon>
        <taxon>Desulfitobacteriaceae</taxon>
        <taxon>Desulfitobacterium</taxon>
    </lineage>
</organism>
<feature type="transmembrane region" description="Helical" evidence="8">
    <location>
        <begin position="6"/>
        <end position="23"/>
    </location>
</feature>
<dbReference type="PANTHER" id="PTHR35529:SF1">
    <property type="entry name" value="MANGANESE EFFLUX PUMP MNTP-RELATED"/>
    <property type="match status" value="1"/>
</dbReference>
<evidence type="ECO:0000256" key="2">
    <source>
        <dbReference type="ARBA" id="ARBA00022475"/>
    </source>
</evidence>
<protein>
    <recommendedName>
        <fullName evidence="8">Putative manganese efflux pump MntP</fullName>
    </recommendedName>
</protein>
<evidence type="ECO:0000256" key="7">
    <source>
        <dbReference type="ARBA" id="ARBA00023211"/>
    </source>
</evidence>
<sequence>MGNLELFLIAVGLSMDAFAVAISKGLSMRRMSYKTALITGLFFGGFQALMPLIGFLLGTRFESYITAIDHWIAFILLALIGLNMIKESRGPCEIIEDRFNLKDMIILSLATSIDALAVGITFAFLHVDIVPAVSMIGVTTFLFSFLGVKIGNVFGECYKARAELAGGVILILMGLKILLEHLGFLG</sequence>
<dbReference type="EMBL" id="LK996017">
    <property type="protein sequence ID" value="CDX01134.1"/>
    <property type="molecule type" value="Genomic_DNA"/>
</dbReference>
<evidence type="ECO:0000256" key="3">
    <source>
        <dbReference type="ARBA" id="ARBA00022692"/>
    </source>
</evidence>
<comment type="function">
    <text evidence="8">Probably functions as a manganese efflux pump.</text>
</comment>
<evidence type="ECO:0000256" key="5">
    <source>
        <dbReference type="ARBA" id="ARBA00023065"/>
    </source>
</evidence>
<keyword evidence="6 8" id="KW-0472">Membrane</keyword>
<comment type="subcellular location">
    <subcellularLocation>
        <location evidence="8">Cell membrane</location>
        <topology evidence="8">Multi-pass membrane protein</topology>
    </subcellularLocation>
</comment>
<dbReference type="GO" id="GO:0005886">
    <property type="term" value="C:plasma membrane"/>
    <property type="evidence" value="ECO:0007669"/>
    <property type="project" value="UniProtKB-SubCell"/>
</dbReference>
<evidence type="ECO:0000256" key="1">
    <source>
        <dbReference type="ARBA" id="ARBA00022448"/>
    </source>
</evidence>
<keyword evidence="4 8" id="KW-1133">Transmembrane helix</keyword>
<dbReference type="GO" id="GO:0005384">
    <property type="term" value="F:manganese ion transmembrane transporter activity"/>
    <property type="evidence" value="ECO:0007669"/>
    <property type="project" value="UniProtKB-UniRule"/>
</dbReference>
<keyword evidence="7 8" id="KW-0464">Manganese</keyword>
<evidence type="ECO:0000256" key="6">
    <source>
        <dbReference type="ARBA" id="ARBA00023136"/>
    </source>
</evidence>
<dbReference type="InterPro" id="IPR022929">
    <property type="entry name" value="Put_MntP"/>
</dbReference>
<evidence type="ECO:0000256" key="4">
    <source>
        <dbReference type="ARBA" id="ARBA00022989"/>
    </source>
</evidence>
<keyword evidence="2 8" id="KW-1003">Cell membrane</keyword>
<accession>A0A098AWX0</accession>
<dbReference type="AlphaFoldDB" id="A0A098AWX0"/>
<feature type="transmembrane region" description="Helical" evidence="8">
    <location>
        <begin position="64"/>
        <end position="85"/>
    </location>
</feature>
<dbReference type="PATRIC" id="fig|49338.4.peg.1351"/>
<feature type="transmembrane region" description="Helical" evidence="8">
    <location>
        <begin position="35"/>
        <end position="58"/>
    </location>
</feature>
<feature type="transmembrane region" description="Helical" evidence="8">
    <location>
        <begin position="105"/>
        <end position="123"/>
    </location>
</feature>
<keyword evidence="5 8" id="KW-0406">Ion transport</keyword>
<dbReference type="Pfam" id="PF02659">
    <property type="entry name" value="Mntp"/>
    <property type="match status" value="1"/>
</dbReference>